<reference evidence="2 3" key="1">
    <citation type="journal article" date="2017" name="Genome Biol. Evol.">
        <title>Phytophthora megakarya and P. palmivora, closely related causal agents of cacao black pod rot, underwent increases in genome sizes and gene numbers by different mechanisms.</title>
        <authorList>
            <person name="Ali S.S."/>
            <person name="Shao J."/>
            <person name="Lary D.J."/>
            <person name="Kronmiller B."/>
            <person name="Shen D."/>
            <person name="Strem M.D."/>
            <person name="Amoako-Attah I."/>
            <person name="Akrofi A.Y."/>
            <person name="Begoude B.A."/>
            <person name="Ten Hoopen G.M."/>
            <person name="Coulibaly K."/>
            <person name="Kebe B.I."/>
            <person name="Melnick R.L."/>
            <person name="Guiltinan M.J."/>
            <person name="Tyler B.M."/>
            <person name="Meinhardt L.W."/>
            <person name="Bailey B.A."/>
        </authorList>
    </citation>
    <scope>NUCLEOTIDE SEQUENCE [LARGE SCALE GENOMIC DNA]</scope>
    <source>
        <strain evidence="3">sbr112.9</strain>
    </source>
</reference>
<keyword evidence="3" id="KW-1185">Reference proteome</keyword>
<feature type="compositionally biased region" description="Acidic residues" evidence="1">
    <location>
        <begin position="206"/>
        <end position="233"/>
    </location>
</feature>
<feature type="compositionally biased region" description="Low complexity" evidence="1">
    <location>
        <begin position="190"/>
        <end position="205"/>
    </location>
</feature>
<proteinExistence type="predicted"/>
<dbReference type="Proteomes" id="UP000237271">
    <property type="component" value="Unassembled WGS sequence"/>
</dbReference>
<evidence type="ECO:0000313" key="3">
    <source>
        <dbReference type="Proteomes" id="UP000237271"/>
    </source>
</evidence>
<accession>A0A2P4Y2E8</accession>
<gene>
    <name evidence="2" type="ORF">PHPALM_11387</name>
</gene>
<dbReference type="AlphaFoldDB" id="A0A2P4Y2E8"/>
<evidence type="ECO:0000256" key="1">
    <source>
        <dbReference type="SAM" id="MobiDB-lite"/>
    </source>
</evidence>
<name>A0A2P4Y2E8_9STRA</name>
<dbReference type="OrthoDB" id="129810at2759"/>
<organism evidence="2 3">
    <name type="scientific">Phytophthora palmivora</name>
    <dbReference type="NCBI Taxonomy" id="4796"/>
    <lineage>
        <taxon>Eukaryota</taxon>
        <taxon>Sar</taxon>
        <taxon>Stramenopiles</taxon>
        <taxon>Oomycota</taxon>
        <taxon>Peronosporomycetes</taxon>
        <taxon>Peronosporales</taxon>
        <taxon>Peronosporaceae</taxon>
        <taxon>Phytophthora</taxon>
    </lineage>
</organism>
<dbReference type="EMBL" id="NCKW01006382">
    <property type="protein sequence ID" value="POM71976.1"/>
    <property type="molecule type" value="Genomic_DNA"/>
</dbReference>
<comment type="caution">
    <text evidence="2">The sequence shown here is derived from an EMBL/GenBank/DDBJ whole genome shotgun (WGS) entry which is preliminary data.</text>
</comment>
<evidence type="ECO:0000313" key="2">
    <source>
        <dbReference type="EMBL" id="POM71976.1"/>
    </source>
</evidence>
<sequence>MGINVLVEERAVIEYAIESGLLNESKSDNNVITSTALKEDGQVGIEGASGIDIQAVGCEHVDTELRDVAGSCSSITTSDDGDGVRPSQIDTSIQRSQHTINTIFGSPSESEVELSQTAVLRAFDLSQSDIQTVDSHREAATRLQMLSEASGVESEDIVDGNLSASSLNTRYRHSDVKDINFVPEGENTSDYESYSSDGSAGSGVADDSDDADVGAYGDDIDELSDNDAAEMDEAFTTSLHISSDGID</sequence>
<protein>
    <submittedName>
        <fullName evidence="2">Uncharacterized protein</fullName>
    </submittedName>
</protein>
<feature type="region of interest" description="Disordered" evidence="1">
    <location>
        <begin position="181"/>
        <end position="247"/>
    </location>
</feature>